<dbReference type="Gene3D" id="3.40.50.300">
    <property type="entry name" value="P-loop containing nucleotide triphosphate hydrolases"/>
    <property type="match status" value="1"/>
</dbReference>
<dbReference type="EMBL" id="LBXO01000003">
    <property type="protein sequence ID" value="KKR33796.1"/>
    <property type="molecule type" value="Genomic_DNA"/>
</dbReference>
<evidence type="ECO:0000313" key="2">
    <source>
        <dbReference type="Proteomes" id="UP000034137"/>
    </source>
</evidence>
<dbReference type="Proteomes" id="UP000034137">
    <property type="component" value="Unassembled WGS sequence"/>
</dbReference>
<comment type="caution">
    <text evidence="1">The sequence shown here is derived from an EMBL/GenBank/DDBJ whole genome shotgun (WGS) entry which is preliminary data.</text>
</comment>
<accession>A0A0G0Q8Z2</accession>
<sequence>MAQHLIFEGAELAGKSWLMSQVYDFLESKYNQNKQVLDGCHWFNCDVGIFGTEKSQPVINHFNQIFKELSDKNVIVEKFFLSDIVYSRLHRNVEKDYRNIENELLKENFKIILCTFPEDKELLKKRIADRLNLYPHYARILQTPEWYIRQQRQYLEEIKKSCLPYLQIETTQLPDQLAVDKILNWIGEK</sequence>
<name>A0A0G0Q8Z2_9BACT</name>
<dbReference type="AlphaFoldDB" id="A0A0G0Q8Z2"/>
<protein>
    <recommendedName>
        <fullName evidence="3">Thymidylate kinase-like domain-containing protein</fullName>
    </recommendedName>
</protein>
<reference evidence="1 2" key="1">
    <citation type="journal article" date="2015" name="Nature">
        <title>rRNA introns, odd ribosomes, and small enigmatic genomes across a large radiation of phyla.</title>
        <authorList>
            <person name="Brown C.T."/>
            <person name="Hug L.A."/>
            <person name="Thomas B.C."/>
            <person name="Sharon I."/>
            <person name="Castelle C.J."/>
            <person name="Singh A."/>
            <person name="Wilkins M.J."/>
            <person name="Williams K.H."/>
            <person name="Banfield J.F."/>
        </authorList>
    </citation>
    <scope>NUCLEOTIDE SEQUENCE [LARGE SCALE GENOMIC DNA]</scope>
</reference>
<proteinExistence type="predicted"/>
<organism evidence="1 2">
    <name type="scientific">Candidatus Falkowbacteria bacterium GW2011_GWF2_39_8</name>
    <dbReference type="NCBI Taxonomy" id="1618642"/>
    <lineage>
        <taxon>Bacteria</taxon>
        <taxon>Candidatus Falkowiibacteriota</taxon>
    </lineage>
</organism>
<evidence type="ECO:0000313" key="1">
    <source>
        <dbReference type="EMBL" id="KKR33796.1"/>
    </source>
</evidence>
<dbReference type="SUPFAM" id="SSF52540">
    <property type="entry name" value="P-loop containing nucleoside triphosphate hydrolases"/>
    <property type="match status" value="1"/>
</dbReference>
<dbReference type="InterPro" id="IPR027417">
    <property type="entry name" value="P-loop_NTPase"/>
</dbReference>
<evidence type="ECO:0008006" key="3">
    <source>
        <dbReference type="Google" id="ProtNLM"/>
    </source>
</evidence>
<gene>
    <name evidence="1" type="ORF">UT64_C0003G0017</name>
</gene>